<keyword evidence="6 9" id="KW-1133">Transmembrane helix</keyword>
<dbReference type="GO" id="GO:0006605">
    <property type="term" value="P:protein targeting"/>
    <property type="evidence" value="ECO:0007669"/>
    <property type="project" value="UniProtKB-UniRule"/>
</dbReference>
<dbReference type="InterPro" id="IPR022645">
    <property type="entry name" value="SecD/SecF_bac"/>
</dbReference>
<reference evidence="11" key="1">
    <citation type="submission" date="2020-10" db="EMBL/GenBank/DDBJ databases">
        <authorList>
            <person name="Gilroy R."/>
        </authorList>
    </citation>
    <scope>NUCLEOTIDE SEQUENCE</scope>
    <source>
        <strain evidence="11">10192</strain>
    </source>
</reference>
<keyword evidence="8 9" id="KW-0472">Membrane</keyword>
<dbReference type="EMBL" id="JADIND010000088">
    <property type="protein sequence ID" value="MBO8430545.1"/>
    <property type="molecule type" value="Genomic_DNA"/>
</dbReference>
<feature type="transmembrane region" description="Helical" evidence="9">
    <location>
        <begin position="263"/>
        <end position="281"/>
    </location>
</feature>
<feature type="domain" description="Protein export membrane protein SecD/SecF C-terminal" evidence="10">
    <location>
        <begin position="127"/>
        <end position="313"/>
    </location>
</feature>
<dbReference type="PANTHER" id="PTHR30081:SF8">
    <property type="entry name" value="PROTEIN TRANSLOCASE SUBUNIT SECF"/>
    <property type="match status" value="1"/>
</dbReference>
<keyword evidence="7 9" id="KW-0811">Translocation</keyword>
<dbReference type="GO" id="GO:0065002">
    <property type="term" value="P:intracellular protein transmembrane transport"/>
    <property type="evidence" value="ECO:0007669"/>
    <property type="project" value="UniProtKB-UniRule"/>
</dbReference>
<feature type="transmembrane region" description="Helical" evidence="9">
    <location>
        <begin position="287"/>
        <end position="310"/>
    </location>
</feature>
<keyword evidence="5 9" id="KW-0653">Protein transport</keyword>
<evidence type="ECO:0000313" key="11">
    <source>
        <dbReference type="EMBL" id="MBO8430545.1"/>
    </source>
</evidence>
<comment type="subunit">
    <text evidence="9">Forms a complex with SecD. Part of the essential Sec protein translocation apparatus which comprises SecA, SecYEG and auxiliary proteins SecDF. Other proteins may also be involved.</text>
</comment>
<dbReference type="InterPro" id="IPR048634">
    <property type="entry name" value="SecD_SecF_C"/>
</dbReference>
<dbReference type="GO" id="GO:0005886">
    <property type="term" value="C:plasma membrane"/>
    <property type="evidence" value="ECO:0007669"/>
    <property type="project" value="UniProtKB-SubCell"/>
</dbReference>
<reference evidence="11" key="2">
    <citation type="journal article" date="2021" name="PeerJ">
        <title>Extensive microbial diversity within the chicken gut microbiome revealed by metagenomics and culture.</title>
        <authorList>
            <person name="Gilroy R."/>
            <person name="Ravi A."/>
            <person name="Getino M."/>
            <person name="Pursley I."/>
            <person name="Horton D.L."/>
            <person name="Alikhan N.F."/>
            <person name="Baker D."/>
            <person name="Gharbi K."/>
            <person name="Hall N."/>
            <person name="Watson M."/>
            <person name="Adriaenssens E.M."/>
            <person name="Foster-Nyarko E."/>
            <person name="Jarju S."/>
            <person name="Secka A."/>
            <person name="Antonio M."/>
            <person name="Oren A."/>
            <person name="Chaudhuri R.R."/>
            <person name="La Ragione R."/>
            <person name="Hildebrand F."/>
            <person name="Pallen M.J."/>
        </authorList>
    </citation>
    <scope>NUCLEOTIDE SEQUENCE</scope>
    <source>
        <strain evidence="11">10192</strain>
    </source>
</reference>
<name>A0A9D9DPQ8_9BACT</name>
<evidence type="ECO:0000256" key="1">
    <source>
        <dbReference type="ARBA" id="ARBA00004651"/>
    </source>
</evidence>
<dbReference type="NCBIfam" id="TIGR00966">
    <property type="entry name" value="transloc_SecF"/>
    <property type="match status" value="1"/>
</dbReference>
<comment type="function">
    <text evidence="9">Part of the Sec protein translocase complex. Interacts with the SecYEG preprotein conducting channel. SecDF uses the proton motive force (PMF) to complete protein translocation after the ATP-dependent function of SecA.</text>
</comment>
<evidence type="ECO:0000256" key="7">
    <source>
        <dbReference type="ARBA" id="ARBA00023010"/>
    </source>
</evidence>
<gene>
    <name evidence="9 11" type="primary">secF</name>
    <name evidence="11" type="ORF">IAC76_04090</name>
</gene>
<evidence type="ECO:0000256" key="2">
    <source>
        <dbReference type="ARBA" id="ARBA00022448"/>
    </source>
</evidence>
<dbReference type="NCBIfam" id="TIGR00916">
    <property type="entry name" value="2A0604s01"/>
    <property type="match status" value="1"/>
</dbReference>
<organism evidence="11 12">
    <name type="scientific">Candidatus Scatousia excrementipullorum</name>
    <dbReference type="NCBI Taxonomy" id="2840936"/>
    <lineage>
        <taxon>Bacteria</taxon>
        <taxon>Candidatus Scatousia</taxon>
    </lineage>
</organism>
<evidence type="ECO:0000256" key="3">
    <source>
        <dbReference type="ARBA" id="ARBA00022475"/>
    </source>
</evidence>
<feature type="transmembrane region" description="Helical" evidence="9">
    <location>
        <begin position="179"/>
        <end position="204"/>
    </location>
</feature>
<dbReference type="GO" id="GO:0015450">
    <property type="term" value="F:protein-transporting ATPase activity"/>
    <property type="evidence" value="ECO:0007669"/>
    <property type="project" value="InterPro"/>
</dbReference>
<dbReference type="HAMAP" id="MF_01464_B">
    <property type="entry name" value="SecF_B"/>
    <property type="match status" value="1"/>
</dbReference>
<dbReference type="Pfam" id="PF02355">
    <property type="entry name" value="SecD_SecF_C"/>
    <property type="match status" value="1"/>
</dbReference>
<dbReference type="AlphaFoldDB" id="A0A9D9DPQ8"/>
<feature type="transmembrane region" description="Helical" evidence="9">
    <location>
        <begin position="210"/>
        <end position="231"/>
    </location>
</feature>
<dbReference type="InterPro" id="IPR005665">
    <property type="entry name" value="SecF_bac"/>
</dbReference>
<protein>
    <recommendedName>
        <fullName evidence="9">Protein-export membrane protein SecF</fullName>
    </recommendedName>
</protein>
<dbReference type="PRINTS" id="PR01755">
    <property type="entry name" value="SECFTRNLCASE"/>
</dbReference>
<dbReference type="SUPFAM" id="SSF82866">
    <property type="entry name" value="Multidrug efflux transporter AcrB transmembrane domain"/>
    <property type="match status" value="1"/>
</dbReference>
<feature type="transmembrane region" description="Helical" evidence="9">
    <location>
        <begin position="18"/>
        <end position="40"/>
    </location>
</feature>
<evidence type="ECO:0000256" key="9">
    <source>
        <dbReference type="HAMAP-Rule" id="MF_01464"/>
    </source>
</evidence>
<dbReference type="Proteomes" id="UP000823632">
    <property type="component" value="Unassembled WGS sequence"/>
</dbReference>
<keyword evidence="2 9" id="KW-0813">Transport</keyword>
<comment type="subcellular location">
    <subcellularLocation>
        <location evidence="1 9">Cell membrane</location>
        <topology evidence="1 9">Multi-pass membrane protein</topology>
    </subcellularLocation>
</comment>
<dbReference type="GO" id="GO:0043952">
    <property type="term" value="P:protein transport by the Sec complex"/>
    <property type="evidence" value="ECO:0007669"/>
    <property type="project" value="UniProtKB-UniRule"/>
</dbReference>
<evidence type="ECO:0000313" key="12">
    <source>
        <dbReference type="Proteomes" id="UP000823632"/>
    </source>
</evidence>
<keyword evidence="4 9" id="KW-0812">Transmembrane</keyword>
<keyword evidence="3 9" id="KW-1003">Cell membrane</keyword>
<evidence type="ECO:0000256" key="4">
    <source>
        <dbReference type="ARBA" id="ARBA00022692"/>
    </source>
</evidence>
<proteinExistence type="inferred from homology"/>
<dbReference type="PANTHER" id="PTHR30081">
    <property type="entry name" value="PROTEIN-EXPORT MEMBRANE PROTEIN SEC"/>
    <property type="match status" value="1"/>
</dbReference>
<comment type="caution">
    <text evidence="11">The sequence shown here is derived from an EMBL/GenBank/DDBJ whole genome shotgun (WGS) entry which is preliminary data.</text>
</comment>
<evidence type="ECO:0000256" key="6">
    <source>
        <dbReference type="ARBA" id="ARBA00022989"/>
    </source>
</evidence>
<evidence type="ECO:0000256" key="8">
    <source>
        <dbReference type="ARBA" id="ARBA00023136"/>
    </source>
</evidence>
<evidence type="ECO:0000256" key="5">
    <source>
        <dbReference type="ARBA" id="ARBA00022927"/>
    </source>
</evidence>
<sequence>MTTDNIAKHIIDIVKHRFIWLCVSALLLLPGTAALIYSAIHNENHIPLKVGIDYTGGTILQYGVKENISNAALAKTRTDLQAKGIENPYIQILHANSESQDGINNIISIRTKFIGEEQDTVNQITEVLSKDYENPELISVSSVGPTLGNELFKNSLLAVTLAFLGIIAYLTIRFKFDYALAAILGIAHDVLFVVGAFSLLGIFYDVQIDGLFITAILTVVGFSVHDTIVVFDRIRENLRYYSKKMSFGEIANASVNQTLARSINTSLTTLLTLLALYFFGGVTTKDFVLAMILGIAIGTYSSIFFCSVLVDIWEDHKNSKTPAAKTNAA</sequence>
<dbReference type="Gene3D" id="1.20.1640.10">
    <property type="entry name" value="Multidrug efflux transporter AcrB transmembrane domain"/>
    <property type="match status" value="1"/>
</dbReference>
<accession>A0A9D9DPQ8</accession>
<dbReference type="InterPro" id="IPR055344">
    <property type="entry name" value="SecD_SecF_C_bact"/>
</dbReference>
<evidence type="ECO:0000259" key="10">
    <source>
        <dbReference type="Pfam" id="PF02355"/>
    </source>
</evidence>
<feature type="transmembrane region" description="Helical" evidence="9">
    <location>
        <begin position="151"/>
        <end position="172"/>
    </location>
</feature>
<dbReference type="InterPro" id="IPR022813">
    <property type="entry name" value="SecD/SecF_arch_bac"/>
</dbReference>
<comment type="similarity">
    <text evidence="9">Belongs to the SecD/SecF family. SecF subfamily.</text>
</comment>